<evidence type="ECO:0000313" key="1">
    <source>
        <dbReference type="EMBL" id="QHS99808.1"/>
    </source>
</evidence>
<proteinExistence type="predicted"/>
<accession>A0A6C0C840</accession>
<dbReference type="EMBL" id="MN739348">
    <property type="protein sequence ID" value="QHS99808.1"/>
    <property type="molecule type" value="Genomic_DNA"/>
</dbReference>
<organism evidence="1">
    <name type="scientific">viral metagenome</name>
    <dbReference type="NCBI Taxonomy" id="1070528"/>
    <lineage>
        <taxon>unclassified sequences</taxon>
        <taxon>metagenomes</taxon>
        <taxon>organismal metagenomes</taxon>
    </lineage>
</organism>
<dbReference type="InterPro" id="IPR036921">
    <property type="entry name" value="PurM-like_N_sf"/>
</dbReference>
<dbReference type="SUPFAM" id="SSF55326">
    <property type="entry name" value="PurM N-terminal domain-like"/>
    <property type="match status" value="1"/>
</dbReference>
<dbReference type="AlphaFoldDB" id="A0A6C0C840"/>
<protein>
    <submittedName>
        <fullName evidence="1">Uncharacterized protein</fullName>
    </submittedName>
</protein>
<name>A0A6C0C840_9ZZZZ</name>
<dbReference type="Gene3D" id="3.30.1330.10">
    <property type="entry name" value="PurM-like, N-terminal domain"/>
    <property type="match status" value="1"/>
</dbReference>
<sequence>MYLNNMNNRCKYFKIPILGGNVSMYNSTNNKDISPSIVIVMIGLMNN</sequence>
<reference evidence="1" key="1">
    <citation type="journal article" date="2020" name="Nature">
        <title>Giant virus diversity and host interactions through global metagenomics.</title>
        <authorList>
            <person name="Schulz F."/>
            <person name="Roux S."/>
            <person name="Paez-Espino D."/>
            <person name="Jungbluth S."/>
            <person name="Walsh D.A."/>
            <person name="Denef V.J."/>
            <person name="McMahon K.D."/>
            <person name="Konstantinidis K.T."/>
            <person name="Eloe-Fadrosh E.A."/>
            <person name="Kyrpides N.C."/>
            <person name="Woyke T."/>
        </authorList>
    </citation>
    <scope>NUCLEOTIDE SEQUENCE</scope>
    <source>
        <strain evidence="1">GVMAG-M-3300020187-37</strain>
    </source>
</reference>